<evidence type="ECO:0000313" key="1">
    <source>
        <dbReference type="EMBL" id="GBN89219.1"/>
    </source>
</evidence>
<dbReference type="AlphaFoldDB" id="A0A4Y2SPX0"/>
<sequence length="99" mass="10782">MIQPVLPEVQLLLQSPSEEETKSAIQIVSTHPSPFEELAIKRTAAMTRIRATLARAKVAKSNRKGVLEGANSLLAVLYQQANEIGMLKAKGFLTGSKEH</sequence>
<protein>
    <submittedName>
        <fullName evidence="1">Uncharacterized protein</fullName>
    </submittedName>
</protein>
<name>A0A4Y2SPX0_ARAVE</name>
<keyword evidence="2" id="KW-1185">Reference proteome</keyword>
<dbReference type="EMBL" id="BGPR01022680">
    <property type="protein sequence ID" value="GBN89219.1"/>
    <property type="molecule type" value="Genomic_DNA"/>
</dbReference>
<accession>A0A4Y2SPX0</accession>
<organism evidence="1 2">
    <name type="scientific">Araneus ventricosus</name>
    <name type="common">Orbweaver spider</name>
    <name type="synonym">Epeira ventricosa</name>
    <dbReference type="NCBI Taxonomy" id="182803"/>
    <lineage>
        <taxon>Eukaryota</taxon>
        <taxon>Metazoa</taxon>
        <taxon>Ecdysozoa</taxon>
        <taxon>Arthropoda</taxon>
        <taxon>Chelicerata</taxon>
        <taxon>Arachnida</taxon>
        <taxon>Araneae</taxon>
        <taxon>Araneomorphae</taxon>
        <taxon>Entelegynae</taxon>
        <taxon>Araneoidea</taxon>
        <taxon>Araneidae</taxon>
        <taxon>Araneus</taxon>
    </lineage>
</organism>
<evidence type="ECO:0000313" key="2">
    <source>
        <dbReference type="Proteomes" id="UP000499080"/>
    </source>
</evidence>
<dbReference type="Proteomes" id="UP000499080">
    <property type="component" value="Unassembled WGS sequence"/>
</dbReference>
<gene>
    <name evidence="1" type="ORF">AVEN_3300_1</name>
</gene>
<proteinExistence type="predicted"/>
<reference evidence="1 2" key="1">
    <citation type="journal article" date="2019" name="Sci. Rep.">
        <title>Orb-weaving spider Araneus ventricosus genome elucidates the spidroin gene catalogue.</title>
        <authorList>
            <person name="Kono N."/>
            <person name="Nakamura H."/>
            <person name="Ohtoshi R."/>
            <person name="Moran D.A.P."/>
            <person name="Shinohara A."/>
            <person name="Yoshida Y."/>
            <person name="Fujiwara M."/>
            <person name="Mori M."/>
            <person name="Tomita M."/>
            <person name="Arakawa K."/>
        </authorList>
    </citation>
    <scope>NUCLEOTIDE SEQUENCE [LARGE SCALE GENOMIC DNA]</scope>
</reference>
<comment type="caution">
    <text evidence="1">The sequence shown here is derived from an EMBL/GenBank/DDBJ whole genome shotgun (WGS) entry which is preliminary data.</text>
</comment>